<reference evidence="2 3" key="1">
    <citation type="submission" date="2015-09" db="EMBL/GenBank/DDBJ databases">
        <title>Genome announcement of multiple Pseudomonas syringae strains.</title>
        <authorList>
            <person name="Thakur S."/>
            <person name="Wang P.W."/>
            <person name="Gong Y."/>
            <person name="Weir B.S."/>
            <person name="Guttman D.S."/>
        </authorList>
    </citation>
    <scope>NUCLEOTIDE SEQUENCE [LARGE SCALE GENOMIC DNA]</scope>
    <source>
        <strain evidence="2 3">ICMP4303</strain>
    </source>
</reference>
<accession>A0A0P9K6R4</accession>
<organism evidence="2 3">
    <name type="scientific">Pseudomonas syringae pv. antirrhini</name>
    <dbReference type="NCBI Taxonomy" id="251702"/>
    <lineage>
        <taxon>Bacteria</taxon>
        <taxon>Pseudomonadati</taxon>
        <taxon>Pseudomonadota</taxon>
        <taxon>Gammaproteobacteria</taxon>
        <taxon>Pseudomonadales</taxon>
        <taxon>Pseudomonadaceae</taxon>
        <taxon>Pseudomonas</taxon>
    </lineage>
</organism>
<feature type="chain" id="PRO_5030013765" evidence="1">
    <location>
        <begin position="27"/>
        <end position="162"/>
    </location>
</feature>
<dbReference type="PATRIC" id="fig|251702.3.peg.252"/>
<proteinExistence type="predicted"/>
<comment type="caution">
    <text evidence="2">The sequence shown here is derived from an EMBL/GenBank/DDBJ whole genome shotgun (WGS) entry which is preliminary data.</text>
</comment>
<gene>
    <name evidence="2" type="ORF">ALO88_00190</name>
</gene>
<keyword evidence="1" id="KW-0732">Signal</keyword>
<dbReference type="RefSeq" id="WP_057417901.1">
    <property type="nucleotide sequence ID" value="NZ_LJPT01000030.1"/>
</dbReference>
<evidence type="ECO:0000313" key="3">
    <source>
        <dbReference type="Proteomes" id="UP000050425"/>
    </source>
</evidence>
<sequence>MTGYRLLTNLFTAASLCTLLAHGAIAQSNTKAMPTDSIRVYDALSNGTSVTLGDTMKLSRTSAQFSLLKGEMKLKYSDVWKNSDNTEFGGDVYQVLNADEFFSLNKGKNGFCDKPVRWVTIRNLNDSLGEGAIRVGMLSIDDWRTYNANSLGACSADSFTLK</sequence>
<evidence type="ECO:0000256" key="1">
    <source>
        <dbReference type="SAM" id="SignalP"/>
    </source>
</evidence>
<protein>
    <submittedName>
        <fullName evidence="2">Uncharacterized protein</fullName>
    </submittedName>
</protein>
<feature type="signal peptide" evidence="1">
    <location>
        <begin position="1"/>
        <end position="26"/>
    </location>
</feature>
<name>A0A0P9K6R4_9PSED</name>
<dbReference type="AlphaFoldDB" id="A0A0P9K6R4"/>
<evidence type="ECO:0000313" key="2">
    <source>
        <dbReference type="EMBL" id="KPW51253.1"/>
    </source>
</evidence>
<dbReference type="Proteomes" id="UP000050425">
    <property type="component" value="Unassembled WGS sequence"/>
</dbReference>
<dbReference type="EMBL" id="LJPT01000030">
    <property type="protein sequence ID" value="KPW51253.1"/>
    <property type="molecule type" value="Genomic_DNA"/>
</dbReference>